<dbReference type="GO" id="GO:0016705">
    <property type="term" value="F:oxidoreductase activity, acting on paired donors, with incorporation or reduction of molecular oxygen"/>
    <property type="evidence" value="ECO:0007669"/>
    <property type="project" value="InterPro"/>
</dbReference>
<dbReference type="AlphaFoldDB" id="A0A4R1NFB5"/>
<keyword evidence="2" id="KW-0288">FMN</keyword>
<accession>A0A4R1NFB5</accession>
<protein>
    <submittedName>
        <fullName evidence="6">Dimethylsulfone monooxygenase</fullName>
    </submittedName>
</protein>
<keyword evidence="4 6" id="KW-0503">Monooxygenase</keyword>
<evidence type="ECO:0000256" key="1">
    <source>
        <dbReference type="ARBA" id="ARBA00022630"/>
    </source>
</evidence>
<evidence type="ECO:0000313" key="6">
    <source>
        <dbReference type="EMBL" id="TCL06212.1"/>
    </source>
</evidence>
<evidence type="ECO:0000256" key="4">
    <source>
        <dbReference type="ARBA" id="ARBA00023033"/>
    </source>
</evidence>
<proteinExistence type="predicted"/>
<gene>
    <name evidence="6" type="ORF">EZJ58_4447</name>
</gene>
<dbReference type="SUPFAM" id="SSF51679">
    <property type="entry name" value="Bacterial luciferase-like"/>
    <property type="match status" value="1"/>
</dbReference>
<dbReference type="GO" id="GO:0004497">
    <property type="term" value="F:monooxygenase activity"/>
    <property type="evidence" value="ECO:0007669"/>
    <property type="project" value="UniProtKB-KW"/>
</dbReference>
<sequence>MTRRTLEHLASPADPAQISGSPLDNVLQQPFLLGIFLPLQNGAWSQSNYPRGTDWTYEYNRSLVQRADELGFELGFGLSGWLPKGGHGGRQHYRENHLDPFIAAVGLVTATRRMILAGTVHVLYRWHPLMLAKQLVTANHVANGRFGVNIVTGSSAAGARMFGIDREEHDQRYRQADEFVRLMKDLWQGDDALTYDGTWKMDEAYISPRPRYGRPILLSASSSAAGFDYGAEHSDIVFTSSPVGERFEPAIAVLPEHVEAIKSRARQRGRAVKVIINATVITGPDDAAAQAYYDAILNAADEESLASFDRENRASDSQAWVNHDPRARAVGGHIHVVGSWDAVADKLERLHQAGIDGVQLTFYDYLPEMELFATHIIPRLEAKGLRTPYAHDRYNGNI</sequence>
<keyword evidence="1" id="KW-0285">Flavoprotein</keyword>
<dbReference type="CDD" id="cd01094">
    <property type="entry name" value="Alkanesulfonate_monoxygenase"/>
    <property type="match status" value="1"/>
</dbReference>
<dbReference type="Pfam" id="PF00296">
    <property type="entry name" value="Bac_luciferase"/>
    <property type="match status" value="1"/>
</dbReference>
<dbReference type="OrthoDB" id="9814695at2"/>
<evidence type="ECO:0000259" key="5">
    <source>
        <dbReference type="Pfam" id="PF00296"/>
    </source>
</evidence>
<keyword evidence="3" id="KW-0560">Oxidoreductase</keyword>
<evidence type="ECO:0000256" key="2">
    <source>
        <dbReference type="ARBA" id="ARBA00022643"/>
    </source>
</evidence>
<dbReference type="EMBL" id="SJOI01000001">
    <property type="protein sequence ID" value="TCL06212.1"/>
    <property type="molecule type" value="Genomic_DNA"/>
</dbReference>
<dbReference type="RefSeq" id="WP_132925435.1">
    <property type="nucleotide sequence ID" value="NZ_SJOI01000001.1"/>
</dbReference>
<evidence type="ECO:0000256" key="3">
    <source>
        <dbReference type="ARBA" id="ARBA00023002"/>
    </source>
</evidence>
<dbReference type="InterPro" id="IPR011251">
    <property type="entry name" value="Luciferase-like_dom"/>
</dbReference>
<dbReference type="Gene3D" id="3.20.20.30">
    <property type="entry name" value="Luciferase-like domain"/>
    <property type="match status" value="1"/>
</dbReference>
<reference evidence="6 7" key="1">
    <citation type="submission" date="2019-02" db="EMBL/GenBank/DDBJ databases">
        <title>Investigation of anaerobic lignin degradation for improved lignocellulosic biofuels.</title>
        <authorList>
            <person name="Deangelis K."/>
        </authorList>
    </citation>
    <scope>NUCLEOTIDE SEQUENCE [LARGE SCALE GENOMIC DNA]</scope>
    <source>
        <strain evidence="6 7">159R</strain>
    </source>
</reference>
<name>A0A4R1NFB5_9GAMM</name>
<dbReference type="InterPro" id="IPR036661">
    <property type="entry name" value="Luciferase-like_sf"/>
</dbReference>
<keyword evidence="7" id="KW-1185">Reference proteome</keyword>
<comment type="caution">
    <text evidence="6">The sequence shown here is derived from an EMBL/GenBank/DDBJ whole genome shotgun (WGS) entry which is preliminary data.</text>
</comment>
<evidence type="ECO:0000313" key="7">
    <source>
        <dbReference type="Proteomes" id="UP000294555"/>
    </source>
</evidence>
<dbReference type="PANTHER" id="PTHR42847:SF4">
    <property type="entry name" value="ALKANESULFONATE MONOOXYGENASE-RELATED"/>
    <property type="match status" value="1"/>
</dbReference>
<feature type="domain" description="Luciferase-like" evidence="5">
    <location>
        <begin position="33"/>
        <end position="356"/>
    </location>
</feature>
<dbReference type="PANTHER" id="PTHR42847">
    <property type="entry name" value="ALKANESULFONATE MONOOXYGENASE"/>
    <property type="match status" value="1"/>
</dbReference>
<organism evidence="6 7">
    <name type="scientific">Sodalis ligni</name>
    <dbReference type="NCBI Taxonomy" id="2697027"/>
    <lineage>
        <taxon>Bacteria</taxon>
        <taxon>Pseudomonadati</taxon>
        <taxon>Pseudomonadota</taxon>
        <taxon>Gammaproteobacteria</taxon>
        <taxon>Enterobacterales</taxon>
        <taxon>Bruguierivoracaceae</taxon>
        <taxon>Sodalis</taxon>
    </lineage>
</organism>
<dbReference type="InterPro" id="IPR050172">
    <property type="entry name" value="SsuD_RutA_monooxygenase"/>
</dbReference>
<dbReference type="Proteomes" id="UP000294555">
    <property type="component" value="Unassembled WGS sequence"/>
</dbReference>